<name>A0A813V395_9BILA</name>
<proteinExistence type="predicted"/>
<dbReference type="InterPro" id="IPR006558">
    <property type="entry name" value="LamG-like"/>
</dbReference>
<dbReference type="SMART" id="SM00560">
    <property type="entry name" value="LamGL"/>
    <property type="match status" value="1"/>
</dbReference>
<keyword evidence="2" id="KW-1015">Disulfide bond</keyword>
<evidence type="ECO:0000256" key="2">
    <source>
        <dbReference type="ARBA" id="ARBA00023157"/>
    </source>
</evidence>
<sequence length="1130" mass="127777">MKPIDFLFLLIPLISGKNTEFLTRVSYENRNVSVYAAITNHARDPKTWVFFYDPSVMLPVNEKWLVSYNNEVRVNINFGNSELDHLTRTAIVSSLHPDINKFALFWTINPLSIDILTAYITDEFNDLLPGVFPCYKTYVNTANSLLCHFECASMLIATKVIEKLLCGKYTIKFFFQIDVELVGNRLSNFQLKMFAKKHIDNKRYIHRSQMSKFVANYFVNVQSLDDTISEKQLQLLFEQAMTTTERLKLDVQLYNDIWMSTDIKPKTFEKAINNLFYTSYNSCVLFHLRNQHDSYLSINTTRRTFCLKDIQTIFEKKDLEIEWSRKQQWIIKAFYVHKLLDILDVLQLALITNLFRQDESNAISIHTVNCINWSKKCPCQSDRPALVFYGTGIQRVLICTNRLNIHVDDITIEIRIRPDELPLQVTQVFDLLGIFVISYLSDGKVTFTVGGSLPVISLVPIELDKWTHIAGVFYSTQKLVQLFINGQLASTVTLDKPPFFRNMFNGYLAIGNNHKTTILQGFIGALCDVRIWNCIRSPNEILFNMNVSLIGNETCLTGYWPLSDGKGQIVYDLTRFRNIGTLGIDSNPGSDDPTWSVVLPPSVLAQHTIKTNNFTSNLSLPIIFQWGLPADVPVTGDYDGDGLSDFAIWRPSTLTWYITPSTNPLVILTRTWGLPGDVPISQSGVLQLDFGTQFIVAIQPLNMLDNGVYQEIHQNVYRVFLVPGDYDGDGKVDHAVWRDGMWYISPSSNPSIQWTKKWGLSDDIPVADADFDGDGRVDLAVWTPSSGIWAWIPSTNPSLVMERPWGVLGDIPAASDFDGDRRTDFCVYRPISGTWFMMPFSGSSVLITRRWGLPGDVPVAGDFDGDLKSDYALWRPRNGSYLWKVILSITPVTILRKYWGFKGDVPVVGDFDGDKRADFTVWRPSDGFWYILLSGSPGIQISKQWGFLNDTAVAGDWDGDGLTDYTIYRLLNGFWHIMLNKNPLVQIVFQWGVPMYGDIPVPGDFDGDSKSDFAVWRPSTGIWYILLSSNPAKIIMIQWGLPTDIPVTGADFDADGKTDIAVYRPSSGFWYAIPSSNPTFRYGPPLGIIRPLKQLSGVSDTSTSVSAALAMEQNAEEQPIPTKAENANKG</sequence>
<accession>A0A813V395</accession>
<evidence type="ECO:0000256" key="1">
    <source>
        <dbReference type="ARBA" id="ARBA00022729"/>
    </source>
</evidence>
<dbReference type="Proteomes" id="UP000681722">
    <property type="component" value="Unassembled WGS sequence"/>
</dbReference>
<dbReference type="EMBL" id="CAJNOQ010000750">
    <property type="protein sequence ID" value="CAF0834539.1"/>
    <property type="molecule type" value="Genomic_DNA"/>
</dbReference>
<dbReference type="SUPFAM" id="SSF49899">
    <property type="entry name" value="Concanavalin A-like lectins/glucanases"/>
    <property type="match status" value="1"/>
</dbReference>
<gene>
    <name evidence="5" type="ORF">GPM918_LOCUS5232</name>
    <name evidence="6" type="ORF">SRO942_LOCUS5232</name>
</gene>
<protein>
    <recommendedName>
        <fullName evidence="4">LamG-like jellyroll fold domain-containing protein</fullName>
    </recommendedName>
</protein>
<dbReference type="Proteomes" id="UP000663829">
    <property type="component" value="Unassembled WGS sequence"/>
</dbReference>
<dbReference type="EMBL" id="CAJOBC010000750">
    <property type="protein sequence ID" value="CAF3621666.1"/>
    <property type="molecule type" value="Genomic_DNA"/>
</dbReference>
<keyword evidence="7" id="KW-1185">Reference proteome</keyword>
<dbReference type="OrthoDB" id="9999664at2759"/>
<dbReference type="InterPro" id="IPR013320">
    <property type="entry name" value="ConA-like_dom_sf"/>
</dbReference>
<dbReference type="SUPFAM" id="SSF69318">
    <property type="entry name" value="Integrin alpha N-terminal domain"/>
    <property type="match status" value="1"/>
</dbReference>
<feature type="chain" id="PRO_5035598475" description="LamG-like jellyroll fold domain-containing protein" evidence="3">
    <location>
        <begin position="17"/>
        <end position="1130"/>
    </location>
</feature>
<dbReference type="InterPro" id="IPR028994">
    <property type="entry name" value="Integrin_alpha_N"/>
</dbReference>
<evidence type="ECO:0000313" key="5">
    <source>
        <dbReference type="EMBL" id="CAF0834539.1"/>
    </source>
</evidence>
<evidence type="ECO:0000313" key="7">
    <source>
        <dbReference type="Proteomes" id="UP000663829"/>
    </source>
</evidence>
<feature type="signal peptide" evidence="3">
    <location>
        <begin position="1"/>
        <end position="16"/>
    </location>
</feature>
<evidence type="ECO:0000313" key="6">
    <source>
        <dbReference type="EMBL" id="CAF3621666.1"/>
    </source>
</evidence>
<dbReference type="Gene3D" id="2.40.128.340">
    <property type="match status" value="1"/>
</dbReference>
<feature type="domain" description="LamG-like jellyroll fold" evidence="4">
    <location>
        <begin position="408"/>
        <end position="539"/>
    </location>
</feature>
<evidence type="ECO:0000256" key="3">
    <source>
        <dbReference type="SAM" id="SignalP"/>
    </source>
</evidence>
<dbReference type="AlphaFoldDB" id="A0A813V395"/>
<dbReference type="Gene3D" id="2.60.120.200">
    <property type="match status" value="1"/>
</dbReference>
<organism evidence="5 7">
    <name type="scientific">Didymodactylos carnosus</name>
    <dbReference type="NCBI Taxonomy" id="1234261"/>
    <lineage>
        <taxon>Eukaryota</taxon>
        <taxon>Metazoa</taxon>
        <taxon>Spiralia</taxon>
        <taxon>Gnathifera</taxon>
        <taxon>Rotifera</taxon>
        <taxon>Eurotatoria</taxon>
        <taxon>Bdelloidea</taxon>
        <taxon>Philodinida</taxon>
        <taxon>Philodinidae</taxon>
        <taxon>Didymodactylos</taxon>
    </lineage>
</organism>
<keyword evidence="1 3" id="KW-0732">Signal</keyword>
<reference evidence="5" key="1">
    <citation type="submission" date="2021-02" db="EMBL/GenBank/DDBJ databases">
        <authorList>
            <person name="Nowell W R."/>
        </authorList>
    </citation>
    <scope>NUCLEOTIDE SEQUENCE</scope>
</reference>
<comment type="caution">
    <text evidence="5">The sequence shown here is derived from an EMBL/GenBank/DDBJ whole genome shotgun (WGS) entry which is preliminary data.</text>
</comment>
<dbReference type="PANTHER" id="PTHR39431:SF1">
    <property type="entry name" value="FRPA_C-RELATED PROTEIN"/>
    <property type="match status" value="1"/>
</dbReference>
<dbReference type="PANTHER" id="PTHR39431">
    <property type="entry name" value="FRPA/C-RELATED PROTEIN"/>
    <property type="match status" value="1"/>
</dbReference>
<dbReference type="Pfam" id="PF13385">
    <property type="entry name" value="Laminin_G_3"/>
    <property type="match status" value="1"/>
</dbReference>
<evidence type="ECO:0000259" key="4">
    <source>
        <dbReference type="SMART" id="SM00560"/>
    </source>
</evidence>